<evidence type="ECO:0008006" key="4">
    <source>
        <dbReference type="Google" id="ProtNLM"/>
    </source>
</evidence>
<dbReference type="Proteomes" id="UP000640786">
    <property type="component" value="Unassembled WGS sequence"/>
</dbReference>
<evidence type="ECO:0000313" key="3">
    <source>
        <dbReference type="Proteomes" id="UP000640786"/>
    </source>
</evidence>
<evidence type="ECO:0000256" key="1">
    <source>
        <dbReference type="SAM" id="Phobius"/>
    </source>
</evidence>
<organism evidence="2 3">
    <name type="scientific">Psychrobacillus faecigallinarum</name>
    <dbReference type="NCBI Taxonomy" id="2762235"/>
    <lineage>
        <taxon>Bacteria</taxon>
        <taxon>Bacillati</taxon>
        <taxon>Bacillota</taxon>
        <taxon>Bacilli</taxon>
        <taxon>Bacillales</taxon>
        <taxon>Bacillaceae</taxon>
        <taxon>Psychrobacillus</taxon>
    </lineage>
</organism>
<feature type="transmembrane region" description="Helical" evidence="1">
    <location>
        <begin position="12"/>
        <end position="36"/>
    </location>
</feature>
<sequence>MKLISTTPYQKIVMLKLTLLMLCFFVIIAVPFWFFFLRGGSEEDELRERITETAKEILKSDEIINEFTLDNLELSYTTDSSEDVYRLEFSVKTINPDSFILAGRGVRGEDGWVHQLENYITVRNDNSLVFSTVPEDDGH</sequence>
<accession>A0ABR8RA77</accession>
<keyword evidence="1" id="KW-0812">Transmembrane</keyword>
<dbReference type="EMBL" id="JACSQO010000004">
    <property type="protein sequence ID" value="MBD7944624.1"/>
    <property type="molecule type" value="Genomic_DNA"/>
</dbReference>
<keyword evidence="1" id="KW-1133">Transmembrane helix</keyword>
<protein>
    <recommendedName>
        <fullName evidence="4">DUF3139 domain-containing protein</fullName>
    </recommendedName>
</protein>
<gene>
    <name evidence="2" type="ORF">H9650_10895</name>
</gene>
<proteinExistence type="predicted"/>
<dbReference type="RefSeq" id="WP_144536132.1">
    <property type="nucleotide sequence ID" value="NZ_JACSQO010000004.1"/>
</dbReference>
<comment type="caution">
    <text evidence="2">The sequence shown here is derived from an EMBL/GenBank/DDBJ whole genome shotgun (WGS) entry which is preliminary data.</text>
</comment>
<keyword evidence="1" id="KW-0472">Membrane</keyword>
<evidence type="ECO:0000313" key="2">
    <source>
        <dbReference type="EMBL" id="MBD7944624.1"/>
    </source>
</evidence>
<reference evidence="2 3" key="1">
    <citation type="submission" date="2020-08" db="EMBL/GenBank/DDBJ databases">
        <title>A Genomic Blueprint of the Chicken Gut Microbiome.</title>
        <authorList>
            <person name="Gilroy R."/>
            <person name="Ravi A."/>
            <person name="Getino M."/>
            <person name="Pursley I."/>
            <person name="Horton D.L."/>
            <person name="Alikhan N.-F."/>
            <person name="Baker D."/>
            <person name="Gharbi K."/>
            <person name="Hall N."/>
            <person name="Watson M."/>
            <person name="Adriaenssens E.M."/>
            <person name="Foster-Nyarko E."/>
            <person name="Jarju S."/>
            <person name="Secka A."/>
            <person name="Antonio M."/>
            <person name="Oren A."/>
            <person name="Chaudhuri R."/>
            <person name="La Ragione R.M."/>
            <person name="Hildebrand F."/>
            <person name="Pallen M.J."/>
        </authorList>
    </citation>
    <scope>NUCLEOTIDE SEQUENCE [LARGE SCALE GENOMIC DNA]</scope>
    <source>
        <strain evidence="2 3">Sa2BUA9</strain>
    </source>
</reference>
<keyword evidence="3" id="KW-1185">Reference proteome</keyword>
<name>A0ABR8RA77_9BACI</name>